<dbReference type="GO" id="GO:0005509">
    <property type="term" value="F:calcium ion binding"/>
    <property type="evidence" value="ECO:0007669"/>
    <property type="project" value="InterPro"/>
</dbReference>
<keyword evidence="6" id="KW-0472">Membrane</keyword>
<dbReference type="PROSITE" id="PS00803">
    <property type="entry name" value="CALRETICULIN_1"/>
    <property type="match status" value="1"/>
</dbReference>
<evidence type="ECO:0000256" key="3">
    <source>
        <dbReference type="ARBA" id="ARBA00022692"/>
    </source>
</evidence>
<proteinExistence type="inferred from homology"/>
<feature type="region of interest" description="Disordered" evidence="9">
    <location>
        <begin position="225"/>
        <end position="250"/>
    </location>
</feature>
<dbReference type="GO" id="GO:0051082">
    <property type="term" value="F:unfolded protein binding"/>
    <property type="evidence" value="ECO:0007669"/>
    <property type="project" value="InterPro"/>
</dbReference>
<keyword evidence="4 8" id="KW-0256">Endoplasmic reticulum</keyword>
<name>A0A915CUZ8_9BILA</name>
<dbReference type="GO" id="GO:0006457">
    <property type="term" value="P:protein folding"/>
    <property type="evidence" value="ECO:0007669"/>
    <property type="project" value="InterPro"/>
</dbReference>
<dbReference type="AlphaFoldDB" id="A0A915CUZ8"/>
<dbReference type="FunFam" id="2.10.250.10:FF:000001">
    <property type="entry name" value="Calnexin homolog"/>
    <property type="match status" value="1"/>
</dbReference>
<evidence type="ECO:0000256" key="6">
    <source>
        <dbReference type="ARBA" id="ARBA00023136"/>
    </source>
</evidence>
<evidence type="ECO:0000313" key="10">
    <source>
        <dbReference type="Proteomes" id="UP000887574"/>
    </source>
</evidence>
<keyword evidence="3" id="KW-0812">Transmembrane</keyword>
<dbReference type="PROSITE" id="PS00805">
    <property type="entry name" value="CALRETICULIN_REPEAT"/>
    <property type="match status" value="1"/>
</dbReference>
<organism evidence="10 11">
    <name type="scientific">Ditylenchus dipsaci</name>
    <dbReference type="NCBI Taxonomy" id="166011"/>
    <lineage>
        <taxon>Eukaryota</taxon>
        <taxon>Metazoa</taxon>
        <taxon>Ecdysozoa</taxon>
        <taxon>Nematoda</taxon>
        <taxon>Chromadorea</taxon>
        <taxon>Rhabditida</taxon>
        <taxon>Tylenchina</taxon>
        <taxon>Tylenchomorpha</taxon>
        <taxon>Sphaerularioidea</taxon>
        <taxon>Anguinidae</taxon>
        <taxon>Anguininae</taxon>
        <taxon>Ditylenchus</taxon>
    </lineage>
</organism>
<evidence type="ECO:0000256" key="5">
    <source>
        <dbReference type="ARBA" id="ARBA00022989"/>
    </source>
</evidence>
<dbReference type="GO" id="GO:0036503">
    <property type="term" value="P:ERAD pathway"/>
    <property type="evidence" value="ECO:0007669"/>
    <property type="project" value="TreeGrafter"/>
</dbReference>
<dbReference type="SUPFAM" id="SSF49899">
    <property type="entry name" value="Concanavalin A-like lectins/glucanases"/>
    <property type="match status" value="1"/>
</dbReference>
<dbReference type="SUPFAM" id="SSF63887">
    <property type="entry name" value="P-domain of calnexin/calreticulin"/>
    <property type="match status" value="1"/>
</dbReference>
<reference evidence="11" key="1">
    <citation type="submission" date="2022-11" db="UniProtKB">
        <authorList>
            <consortium name="WormBaseParasite"/>
        </authorList>
    </citation>
    <scope>IDENTIFICATION</scope>
</reference>
<dbReference type="InterPro" id="IPR018124">
    <property type="entry name" value="Calret/calnex_CS"/>
</dbReference>
<evidence type="ECO:0000256" key="8">
    <source>
        <dbReference type="RuleBase" id="RU362126"/>
    </source>
</evidence>
<protein>
    <submittedName>
        <fullName evidence="11">Calnexin</fullName>
    </submittedName>
</protein>
<dbReference type="Gene3D" id="2.10.250.10">
    <property type="entry name" value="Calreticulin/calnexin, P domain"/>
    <property type="match status" value="1"/>
</dbReference>
<comment type="similarity">
    <text evidence="2 8">Belongs to the calreticulin family.</text>
</comment>
<dbReference type="InterPro" id="IPR009033">
    <property type="entry name" value="Calreticulin/calnexin_P_dom_sf"/>
</dbReference>
<keyword evidence="5" id="KW-1133">Transmembrane helix</keyword>
<accession>A0A915CUZ8</accession>
<dbReference type="InterPro" id="IPR013320">
    <property type="entry name" value="ConA-like_dom_sf"/>
</dbReference>
<feature type="region of interest" description="Disordered" evidence="9">
    <location>
        <begin position="298"/>
        <end position="350"/>
    </location>
</feature>
<dbReference type="PRINTS" id="PR00626">
    <property type="entry name" value="CALRETICULIN"/>
</dbReference>
<evidence type="ECO:0000256" key="4">
    <source>
        <dbReference type="ARBA" id="ARBA00022824"/>
    </source>
</evidence>
<evidence type="ECO:0000256" key="9">
    <source>
        <dbReference type="SAM" id="MobiDB-lite"/>
    </source>
</evidence>
<evidence type="ECO:0000256" key="2">
    <source>
        <dbReference type="ARBA" id="ARBA00010983"/>
    </source>
</evidence>
<dbReference type="InterPro" id="IPR001580">
    <property type="entry name" value="Calret/calnex"/>
</dbReference>
<evidence type="ECO:0000256" key="1">
    <source>
        <dbReference type="ARBA" id="ARBA00004115"/>
    </source>
</evidence>
<feature type="compositionally biased region" description="Basic and acidic residues" evidence="9">
    <location>
        <begin position="317"/>
        <end position="343"/>
    </location>
</feature>
<dbReference type="PANTHER" id="PTHR11073">
    <property type="entry name" value="CALRETICULIN AND CALNEXIN"/>
    <property type="match status" value="1"/>
</dbReference>
<dbReference type="Pfam" id="PF00262">
    <property type="entry name" value="Calreticulin"/>
    <property type="match status" value="1"/>
</dbReference>
<dbReference type="Gene3D" id="2.60.120.200">
    <property type="match status" value="1"/>
</dbReference>
<comment type="subcellular location">
    <subcellularLocation>
        <location evidence="1">Endoplasmic reticulum membrane</location>
        <topology evidence="1">Single-pass type I membrane protein</topology>
    </subcellularLocation>
</comment>
<keyword evidence="7 8" id="KW-0143">Chaperone</keyword>
<dbReference type="PANTHER" id="PTHR11073:SF1">
    <property type="entry name" value="CALNEXIN 14D-RELATED"/>
    <property type="match status" value="1"/>
</dbReference>
<evidence type="ECO:0000256" key="7">
    <source>
        <dbReference type="ARBA" id="ARBA00023186"/>
    </source>
</evidence>
<dbReference type="GO" id="GO:0005789">
    <property type="term" value="C:endoplasmic reticulum membrane"/>
    <property type="evidence" value="ECO:0007669"/>
    <property type="project" value="UniProtKB-SubCell"/>
</dbReference>
<evidence type="ECO:0000313" key="11">
    <source>
        <dbReference type="WBParaSite" id="jg12510"/>
    </source>
</evidence>
<dbReference type="Proteomes" id="UP000887574">
    <property type="component" value="Unplaced"/>
</dbReference>
<feature type="compositionally biased region" description="Basic and acidic residues" evidence="9">
    <location>
        <begin position="301"/>
        <end position="311"/>
    </location>
</feature>
<dbReference type="WBParaSite" id="jg12510">
    <property type="protein sequence ID" value="jg12510"/>
    <property type="gene ID" value="jg12510"/>
</dbReference>
<keyword evidence="10" id="KW-1185">Reference proteome</keyword>
<sequence>MDIERLARKEIICLFSWHILKRATTKKMISLSRNWVLAISLLVLLIARVKADDFVDDGVVDESEEEVVVEEAPKEQYVAPLFQTPTIEKKLTHFIDWFSDTNGIGRTWFKSIAKKEGAEEALAKYNGEWLIAAPTNVVIENDYGLIVKTKARHHAIAASLSKPFEFDGKPLVVQYEVKYEEGQECGGGYIKLLSVTQMKRLMCFMTNTIHNYVRARQVWDDQQSSFHCKTPEPQDGTISEHHAKQPSRSLAPFFEDKKTHLYTLIVKPDNTFQVLIDNSEIIAGNLLADLEPSIVPPKLIYDPEDKKPADWDERETIEDKDAKKPEDWDENAPKEVLDTDAQKPSDWLEDEEALIPDPQAVKPEDWDDEMDSEWEPKKITNPKCEGISGCGKWTQPMKANPLYKGKWSPPKIANPAYKGKWSPKLIENPNYFESNPTKSLLQLVPLVLNCGQ</sequence>